<sequence>MQVDVSRLPGENNFQLRFGVPGDRTKGKSYSLYGATYNPALRMFTPSSTKRSMRLEDEERKHKKFLNCITIFVEDGEENAATTALSHEEESVAMVLGAAFDQTLVLGYKLADSLPLRWTQ</sequence>
<accession>A0A6I4VYS3</accession>
<reference evidence="1 2" key="1">
    <citation type="submission" date="2019-12" db="EMBL/GenBank/DDBJ databases">
        <title>Whole-genome analyses of novel actinobacteria.</title>
        <authorList>
            <person name="Sahin N."/>
            <person name="Saygin H."/>
        </authorList>
    </citation>
    <scope>NUCLEOTIDE SEQUENCE [LARGE SCALE GENOMIC DNA]</scope>
    <source>
        <strain evidence="1 2">KC615</strain>
    </source>
</reference>
<protein>
    <submittedName>
        <fullName evidence="1">Uncharacterized protein</fullName>
    </submittedName>
</protein>
<keyword evidence="2" id="KW-1185">Reference proteome</keyword>
<proteinExistence type="predicted"/>
<dbReference type="EMBL" id="WUUL01000034">
    <property type="protein sequence ID" value="MXQ56013.1"/>
    <property type="molecule type" value="Genomic_DNA"/>
</dbReference>
<dbReference type="AlphaFoldDB" id="A0A6I4VYS3"/>
<name>A0A6I4VYS3_9BACL</name>
<dbReference type="RefSeq" id="WP_160803376.1">
    <property type="nucleotide sequence ID" value="NZ_WUUL01000034.1"/>
</dbReference>
<evidence type="ECO:0000313" key="2">
    <source>
        <dbReference type="Proteomes" id="UP000430692"/>
    </source>
</evidence>
<comment type="caution">
    <text evidence="1">The sequence shown here is derived from an EMBL/GenBank/DDBJ whole genome shotgun (WGS) entry which is preliminary data.</text>
</comment>
<dbReference type="Proteomes" id="UP000430692">
    <property type="component" value="Unassembled WGS sequence"/>
</dbReference>
<evidence type="ECO:0000313" key="1">
    <source>
        <dbReference type="EMBL" id="MXQ56013.1"/>
    </source>
</evidence>
<organism evidence="1 2">
    <name type="scientific">Shimazuella alba</name>
    <dbReference type="NCBI Taxonomy" id="2690964"/>
    <lineage>
        <taxon>Bacteria</taxon>
        <taxon>Bacillati</taxon>
        <taxon>Bacillota</taxon>
        <taxon>Bacilli</taxon>
        <taxon>Bacillales</taxon>
        <taxon>Thermoactinomycetaceae</taxon>
        <taxon>Shimazuella</taxon>
    </lineage>
</organism>
<gene>
    <name evidence="1" type="ORF">GSM42_20270</name>
</gene>